<dbReference type="OrthoDB" id="2504609at2759"/>
<dbReference type="GeneID" id="18926228"/>
<dbReference type="Proteomes" id="UP000001072">
    <property type="component" value="Unassembled WGS sequence"/>
</dbReference>
<protein>
    <recommendedName>
        <fullName evidence="4">GATA-type domain-containing protein</fullName>
    </recommendedName>
</protein>
<dbReference type="VEuPathDB" id="FungiDB:MELLADRAFT_118441"/>
<dbReference type="RefSeq" id="XP_007417965.1">
    <property type="nucleotide sequence ID" value="XM_007417903.1"/>
</dbReference>
<feature type="compositionally biased region" description="Polar residues" evidence="1">
    <location>
        <begin position="714"/>
        <end position="725"/>
    </location>
</feature>
<feature type="region of interest" description="Disordered" evidence="1">
    <location>
        <begin position="763"/>
        <end position="921"/>
    </location>
</feature>
<evidence type="ECO:0000313" key="3">
    <source>
        <dbReference type="Proteomes" id="UP000001072"/>
    </source>
</evidence>
<evidence type="ECO:0000313" key="2">
    <source>
        <dbReference type="EMBL" id="EGF98805.1"/>
    </source>
</evidence>
<dbReference type="eggNOG" id="ENOG502T6DV">
    <property type="taxonomic scope" value="Eukaryota"/>
</dbReference>
<feature type="compositionally biased region" description="Polar residues" evidence="1">
    <location>
        <begin position="199"/>
        <end position="237"/>
    </location>
</feature>
<dbReference type="HOGENOM" id="CLU_299181_0_0_1"/>
<sequence length="965" mass="105649">MTTQSTHPYSRLPKQTAGWDRIGDDDDEIYIQSDDHRLSSWATTSKLPPPPPPPSHHMDYSDHERSSSQQPRKRKRIAAPHQSTSRVNKPNDIPSTSQYPSSFLDTRRPGPQRSNAPDASRQPERPAPTKSWKYDAEGCANCRIHQSTCWWKKNRLVTNLHGVESWEEEKLCNTCSIHWNKNGYHRTVRSKPNKRSDCVQLSQPDTFTHPSSQPSNSLARIPSTSRGSTVGLSSPSVSLAKLPSAPPTLVPRRRARSPSQLTRAAEREARILKRTLPRKTGPTRLDVPDRHDPTQKSSNSAATIFHPPAKASSTKQHEDLSSRKSNTHLGGYEVTKQMLDNLLAQSLPPVNLNTSAAPSEADLFSEFIFDEPTEQSHQPLSSLNFSEAFEPTRPPLSDHPVSSSFAPRSSPPRTPPSKRAAPAKSYDPRHHASKTAPSPTASPSCDLDYLLSPSFLNASPNSLLKKLIPSGSASDEMNIKTVAPGSAASLPVSDLFAKSDKIFLSSVAGQQNSDTLLPPSPEPSKTASKGNKWRGSAKNISTTFSWDLHLTPSSSNSNKSSIFPGSELLSLNTNKSEDRISPTMKKLLDLEGRVDESETHPPSPTELVTRKLPPKTPRKTKKPIVIEDNPTCASVALAQQLRSKSTYPNKPRFSEKSSTMGSIRNETENRVGSIGKFRSPRPSKNLMARTIWSRRPLSSGPFSSEISHDHEQGHFQNQLRSSPAQSEHKSDRMACSGSSGLLNVPDTRRTGMSSVMRHGLQFNFPIDANPTSERTGADRSSPPVLPPPSDCSEGIASHSPGLFSDEDDELPEETEETENINKKLQRRQVSGTSTSLLSIPGMHASGSESMRKLMIKSDLSTPSRAQNEERGIGGGSGGGLALKDITRSLNEPEGPHQLHQNQSLTEQASTKRNEGHLQGLSPEIVSAFREAIKAGWTPEDLARALKTFEAPGSRQTGENGIEKDG</sequence>
<dbReference type="AlphaFoldDB" id="F4S991"/>
<feature type="compositionally biased region" description="Polar residues" evidence="1">
    <location>
        <begin position="898"/>
        <end position="908"/>
    </location>
</feature>
<feature type="compositionally biased region" description="Basic residues" evidence="1">
    <location>
        <begin position="612"/>
        <end position="622"/>
    </location>
</feature>
<name>F4S991_MELLP</name>
<evidence type="ECO:0000256" key="1">
    <source>
        <dbReference type="SAM" id="MobiDB-lite"/>
    </source>
</evidence>
<dbReference type="KEGG" id="mlr:MELLADRAFT_118441"/>
<gene>
    <name evidence="2" type="ORF">MELLADRAFT_118441</name>
</gene>
<dbReference type="STRING" id="747676.F4S991"/>
<dbReference type="InParanoid" id="F4S991"/>
<feature type="compositionally biased region" description="Acidic residues" evidence="1">
    <location>
        <begin position="804"/>
        <end position="818"/>
    </location>
</feature>
<organism evidence="3">
    <name type="scientific">Melampsora larici-populina (strain 98AG31 / pathotype 3-4-7)</name>
    <name type="common">Poplar leaf rust fungus</name>
    <dbReference type="NCBI Taxonomy" id="747676"/>
    <lineage>
        <taxon>Eukaryota</taxon>
        <taxon>Fungi</taxon>
        <taxon>Dikarya</taxon>
        <taxon>Basidiomycota</taxon>
        <taxon>Pucciniomycotina</taxon>
        <taxon>Pucciniomycetes</taxon>
        <taxon>Pucciniales</taxon>
        <taxon>Melampsoraceae</taxon>
        <taxon>Melampsora</taxon>
    </lineage>
</organism>
<feature type="region of interest" description="Disordered" evidence="1">
    <location>
        <begin position="387"/>
        <end position="443"/>
    </location>
</feature>
<feature type="compositionally biased region" description="Basic and acidic residues" evidence="1">
    <location>
        <begin position="56"/>
        <end position="66"/>
    </location>
</feature>
<dbReference type="EMBL" id="GL883169">
    <property type="protein sequence ID" value="EGF98805.1"/>
    <property type="molecule type" value="Genomic_DNA"/>
</dbReference>
<accession>F4S991</accession>
<feature type="region of interest" description="Disordered" evidence="1">
    <location>
        <begin position="592"/>
        <end position="622"/>
    </location>
</feature>
<feature type="compositionally biased region" description="Low complexity" evidence="1">
    <location>
        <begin position="434"/>
        <end position="443"/>
    </location>
</feature>
<feature type="compositionally biased region" description="Polar residues" evidence="1">
    <location>
        <begin position="827"/>
        <end position="837"/>
    </location>
</feature>
<feature type="compositionally biased region" description="Polar residues" evidence="1">
    <location>
        <begin position="81"/>
        <end position="104"/>
    </location>
</feature>
<evidence type="ECO:0008006" key="4">
    <source>
        <dbReference type="Google" id="ProtNLM"/>
    </source>
</evidence>
<feature type="region of interest" description="Disordered" evidence="1">
    <location>
        <begin position="188"/>
        <end position="328"/>
    </location>
</feature>
<feature type="region of interest" description="Disordered" evidence="1">
    <location>
        <begin position="644"/>
        <end position="749"/>
    </location>
</feature>
<feature type="region of interest" description="Disordered" evidence="1">
    <location>
        <begin position="511"/>
        <end position="535"/>
    </location>
</feature>
<proteinExistence type="predicted"/>
<reference evidence="3" key="1">
    <citation type="journal article" date="2011" name="Proc. Natl. Acad. Sci. U.S.A.">
        <title>Obligate biotrophy features unraveled by the genomic analysis of rust fungi.</title>
        <authorList>
            <person name="Duplessis S."/>
            <person name="Cuomo C.A."/>
            <person name="Lin Y.-C."/>
            <person name="Aerts A."/>
            <person name="Tisserant E."/>
            <person name="Veneault-Fourrey C."/>
            <person name="Joly D.L."/>
            <person name="Hacquard S."/>
            <person name="Amselem J."/>
            <person name="Cantarel B.L."/>
            <person name="Chiu R."/>
            <person name="Coutinho P.M."/>
            <person name="Feau N."/>
            <person name="Field M."/>
            <person name="Frey P."/>
            <person name="Gelhaye E."/>
            <person name="Goldberg J."/>
            <person name="Grabherr M.G."/>
            <person name="Kodira C.D."/>
            <person name="Kohler A."/>
            <person name="Kuees U."/>
            <person name="Lindquist E.A."/>
            <person name="Lucas S.M."/>
            <person name="Mago R."/>
            <person name="Mauceli E."/>
            <person name="Morin E."/>
            <person name="Murat C."/>
            <person name="Pangilinan J.L."/>
            <person name="Park R."/>
            <person name="Pearson M."/>
            <person name="Quesneville H."/>
            <person name="Rouhier N."/>
            <person name="Sakthikumar S."/>
            <person name="Salamov A.A."/>
            <person name="Schmutz J."/>
            <person name="Selles B."/>
            <person name="Shapiro H."/>
            <person name="Tanguay P."/>
            <person name="Tuskan G.A."/>
            <person name="Henrissat B."/>
            <person name="Van de Peer Y."/>
            <person name="Rouze P."/>
            <person name="Ellis J.G."/>
            <person name="Dodds P.N."/>
            <person name="Schein J.E."/>
            <person name="Zhong S."/>
            <person name="Hamelin R.C."/>
            <person name="Grigoriev I.V."/>
            <person name="Szabo L.J."/>
            <person name="Martin F."/>
        </authorList>
    </citation>
    <scope>NUCLEOTIDE SEQUENCE [LARGE SCALE GENOMIC DNA]</scope>
    <source>
        <strain evidence="3">98AG31 / pathotype 3-4-7</strain>
    </source>
</reference>
<feature type="region of interest" description="Disordered" evidence="1">
    <location>
        <begin position="1"/>
        <end position="132"/>
    </location>
</feature>
<keyword evidence="3" id="KW-1185">Reference proteome</keyword>